<keyword evidence="2" id="KW-1185">Reference proteome</keyword>
<sequence length="91" mass="9748">MTMIETLGDIAQMARNVKHGREPGDNTYNCTWAAAALHAYTEVVGGSDNDVATQLSDLLGDLMHLADAAGVDFDEAVNKAEFNYDAEVNGE</sequence>
<dbReference type="KEGG" id="vg:64871219"/>
<dbReference type="GeneID" id="64871219"/>
<dbReference type="Proteomes" id="UP000293430">
    <property type="component" value="Segment"/>
</dbReference>
<dbReference type="RefSeq" id="YP_010061600.1">
    <property type="nucleotide sequence ID" value="NC_054784.1"/>
</dbReference>
<gene>
    <name evidence="1" type="primary">74</name>
    <name evidence="1" type="ORF">SEA_PHARAOH_74</name>
</gene>
<evidence type="ECO:0000313" key="1">
    <source>
        <dbReference type="EMBL" id="QBJ00262.1"/>
    </source>
</evidence>
<proteinExistence type="predicted"/>
<name>A0A481W2V3_9CAUD</name>
<reference evidence="1 2" key="1">
    <citation type="submission" date="2019-02" db="EMBL/GenBank/DDBJ databases">
        <authorList>
            <person name="Liuzzo S."/>
            <person name="Smith M.A."/>
            <person name="Garlena R.A."/>
            <person name="Russell D.A."/>
            <person name="Pope W.H."/>
            <person name="Jacobs-Sera D."/>
            <person name="Hatfull G.F."/>
        </authorList>
    </citation>
    <scope>NUCLEOTIDE SEQUENCE [LARGE SCALE GENOMIC DNA]</scope>
</reference>
<evidence type="ECO:0000313" key="2">
    <source>
        <dbReference type="Proteomes" id="UP000293430"/>
    </source>
</evidence>
<dbReference type="EMBL" id="MK524530">
    <property type="protein sequence ID" value="QBJ00262.1"/>
    <property type="molecule type" value="Genomic_DNA"/>
</dbReference>
<accession>A0A481W2V3</accession>
<organism evidence="1 2">
    <name type="scientific">Mycobacterium phage Pharaoh</name>
    <dbReference type="NCBI Taxonomy" id="2530140"/>
    <lineage>
        <taxon>Viruses</taxon>
        <taxon>Duplodnaviria</taxon>
        <taxon>Heunggongvirae</taxon>
        <taxon>Uroviricota</taxon>
        <taxon>Caudoviricetes</taxon>
        <taxon>Pharaohvirus</taxon>
        <taxon>Pharaohvirus pharaoh</taxon>
    </lineage>
</organism>
<protein>
    <submittedName>
        <fullName evidence="1">Uncharacterized protein</fullName>
    </submittedName>
</protein>